<dbReference type="EMBL" id="JABXOR010000623">
    <property type="protein sequence ID" value="NVP00516.1"/>
    <property type="molecule type" value="Genomic_DNA"/>
</dbReference>
<dbReference type="PANTHER" id="PTHR46743:SF2">
    <property type="entry name" value="TEICHOIC ACIDS EXPORT ATP-BINDING PROTEIN TAGH"/>
    <property type="match status" value="1"/>
</dbReference>
<dbReference type="Gene3D" id="2.70.50.60">
    <property type="entry name" value="abc- transporter (atp binding component) like domain"/>
    <property type="match status" value="1"/>
</dbReference>
<dbReference type="InterPro" id="IPR027417">
    <property type="entry name" value="P-loop_NTPase"/>
</dbReference>
<dbReference type="InterPro" id="IPR003439">
    <property type="entry name" value="ABC_transporter-like_ATP-bd"/>
</dbReference>
<dbReference type="Gene3D" id="3.40.50.300">
    <property type="entry name" value="P-loop containing nucleotide triphosphate hydrolases"/>
    <property type="match status" value="1"/>
</dbReference>
<dbReference type="SUPFAM" id="SSF52540">
    <property type="entry name" value="P-loop containing nucleoside triphosphate hydrolases"/>
    <property type="match status" value="1"/>
</dbReference>
<dbReference type="SMART" id="SM00382">
    <property type="entry name" value="AAA"/>
    <property type="match status" value="1"/>
</dbReference>
<dbReference type="AlphaFoldDB" id="A0A850QPG1"/>
<dbReference type="CDD" id="cd03220">
    <property type="entry name" value="ABC_KpsT_Wzt"/>
    <property type="match status" value="1"/>
</dbReference>
<evidence type="ECO:0000256" key="3">
    <source>
        <dbReference type="ARBA" id="ARBA00022741"/>
    </source>
</evidence>
<dbReference type="Pfam" id="PF14524">
    <property type="entry name" value="Wzt_C"/>
    <property type="match status" value="1"/>
</dbReference>
<dbReference type="CDD" id="cd10147">
    <property type="entry name" value="Wzt_C-like"/>
    <property type="match status" value="1"/>
</dbReference>
<feature type="domain" description="ABC transporter" evidence="5">
    <location>
        <begin position="5"/>
        <end position="245"/>
    </location>
</feature>
<evidence type="ECO:0000259" key="5">
    <source>
        <dbReference type="PROSITE" id="PS50893"/>
    </source>
</evidence>
<keyword evidence="3" id="KW-0547">Nucleotide-binding</keyword>
<accession>A0A850QPG1</accession>
<proteinExistence type="inferred from homology"/>
<dbReference type="Pfam" id="PF00005">
    <property type="entry name" value="ABC_tran"/>
    <property type="match status" value="1"/>
</dbReference>
<dbReference type="GO" id="GO:0005524">
    <property type="term" value="F:ATP binding"/>
    <property type="evidence" value="ECO:0007669"/>
    <property type="project" value="UniProtKB-KW"/>
</dbReference>
<dbReference type="PROSITE" id="PS50893">
    <property type="entry name" value="ABC_TRANSPORTER_2"/>
    <property type="match status" value="1"/>
</dbReference>
<dbReference type="PANTHER" id="PTHR46743">
    <property type="entry name" value="TEICHOIC ACIDS EXPORT ATP-BINDING PROTEIN TAGH"/>
    <property type="match status" value="1"/>
</dbReference>
<evidence type="ECO:0000256" key="2">
    <source>
        <dbReference type="ARBA" id="ARBA00022448"/>
    </source>
</evidence>
<comment type="caution">
    <text evidence="6">The sequence shown here is derived from an EMBL/GenBank/DDBJ whole genome shotgun (WGS) entry which is preliminary data.</text>
</comment>
<dbReference type="Proteomes" id="UP000533429">
    <property type="component" value="Unassembled WGS sequence"/>
</dbReference>
<dbReference type="PROSITE" id="PS00211">
    <property type="entry name" value="ABC_TRANSPORTER_1"/>
    <property type="match status" value="1"/>
</dbReference>
<gene>
    <name evidence="6" type="ORF">HWA77_09875</name>
</gene>
<sequence length="407" mass="44795">MSSVLEVKNVGKSFKEYNSELNRISSWFGLNPKPIQENKILKNINFSVSPGEAVGIVGQNGAGKSTLLKMITGTLKPSSGSIHVTGRLSAILELGMGFHPDLTGRQNVYHSAGLMGFSQEQIDAVIDDLEAFAEIGEYFDQPVRTYSSGMQMRVAFGVVTAYRPEILIVDEALSVGDSYFQHKSLSRIKEFQEQGTTLLLVSHDRGAIQAICNRAILLEDGAVIKDGNPEEVMDFYNALIAEKDNSTVKQTTNKNGKVETVSGTGEATVEEIGLYDSKNELVEFVGVGDSIELRITAKVHKDIEKLVLGYAVKDRLGQVMYGTNTWHTKQVIENAEAGSEYEFVLSFPANLGPGSYSIQTALVDSDTHLTKNYEWRDLALVFNVINIDKTHFAGSSWNEPVIRIEKK</sequence>
<evidence type="ECO:0000313" key="7">
    <source>
        <dbReference type="Proteomes" id="UP000533429"/>
    </source>
</evidence>
<keyword evidence="4 6" id="KW-0067">ATP-binding</keyword>
<dbReference type="GO" id="GO:0016020">
    <property type="term" value="C:membrane"/>
    <property type="evidence" value="ECO:0007669"/>
    <property type="project" value="InterPro"/>
</dbReference>
<dbReference type="InterPro" id="IPR050683">
    <property type="entry name" value="Bact_Polysacc_Export_ATP-bd"/>
</dbReference>
<dbReference type="InterPro" id="IPR029439">
    <property type="entry name" value="Wzt_C"/>
</dbReference>
<name>A0A850QPG1_PHODD</name>
<organism evidence="6 7">
    <name type="scientific">Photobacterium damselae subsp. damselae</name>
    <name type="common">Listonella damsela</name>
    <dbReference type="NCBI Taxonomy" id="85581"/>
    <lineage>
        <taxon>Bacteria</taxon>
        <taxon>Pseudomonadati</taxon>
        <taxon>Pseudomonadota</taxon>
        <taxon>Gammaproteobacteria</taxon>
        <taxon>Vibrionales</taxon>
        <taxon>Vibrionaceae</taxon>
        <taxon>Photobacterium</taxon>
    </lineage>
</organism>
<keyword evidence="2" id="KW-0813">Transport</keyword>
<dbReference type="InterPro" id="IPR003593">
    <property type="entry name" value="AAA+_ATPase"/>
</dbReference>
<reference evidence="6 7" key="1">
    <citation type="submission" date="2020-06" db="EMBL/GenBank/DDBJ databases">
        <title>Photobacterium damselae subsp. damselae comparative genomics.</title>
        <authorList>
            <person name="Osorio C.R."/>
        </authorList>
    </citation>
    <scope>NUCLEOTIDE SEQUENCE [LARGE SCALE GENOMIC DNA]</scope>
    <source>
        <strain evidence="6 7">TW250/03</strain>
    </source>
</reference>
<protein>
    <submittedName>
        <fullName evidence="6">ABC transporter ATP-binding protein</fullName>
    </submittedName>
</protein>
<dbReference type="InterPro" id="IPR017871">
    <property type="entry name" value="ABC_transporter-like_CS"/>
</dbReference>
<evidence type="ECO:0000256" key="4">
    <source>
        <dbReference type="ARBA" id="ARBA00022840"/>
    </source>
</evidence>
<evidence type="ECO:0000256" key="1">
    <source>
        <dbReference type="ARBA" id="ARBA00005417"/>
    </source>
</evidence>
<dbReference type="GO" id="GO:0016887">
    <property type="term" value="F:ATP hydrolysis activity"/>
    <property type="evidence" value="ECO:0007669"/>
    <property type="project" value="InterPro"/>
</dbReference>
<evidence type="ECO:0000313" key="6">
    <source>
        <dbReference type="EMBL" id="NVP00516.1"/>
    </source>
</evidence>
<dbReference type="InterPro" id="IPR015860">
    <property type="entry name" value="ABC_transpr_TagH-like"/>
</dbReference>
<comment type="similarity">
    <text evidence="1">Belongs to the ABC transporter superfamily.</text>
</comment>
<dbReference type="GO" id="GO:0140359">
    <property type="term" value="F:ABC-type transporter activity"/>
    <property type="evidence" value="ECO:0007669"/>
    <property type="project" value="InterPro"/>
</dbReference>